<keyword evidence="1" id="KW-0472">Membrane</keyword>
<protein>
    <recommendedName>
        <fullName evidence="4">DUF3515 domain-containing protein</fullName>
    </recommendedName>
</protein>
<dbReference type="OrthoDB" id="4422435at2"/>
<keyword evidence="3" id="KW-1185">Reference proteome</keyword>
<organism evidence="2 3">
    <name type="scientific">Hoyosella altamirensis</name>
    <dbReference type="NCBI Taxonomy" id="616997"/>
    <lineage>
        <taxon>Bacteria</taxon>
        <taxon>Bacillati</taxon>
        <taxon>Actinomycetota</taxon>
        <taxon>Actinomycetes</taxon>
        <taxon>Mycobacteriales</taxon>
        <taxon>Hoyosellaceae</taxon>
        <taxon>Hoyosella</taxon>
    </lineage>
</organism>
<evidence type="ECO:0008006" key="4">
    <source>
        <dbReference type="Google" id="ProtNLM"/>
    </source>
</evidence>
<evidence type="ECO:0000313" key="2">
    <source>
        <dbReference type="EMBL" id="MBB3036240.1"/>
    </source>
</evidence>
<evidence type="ECO:0000313" key="3">
    <source>
        <dbReference type="Proteomes" id="UP000567922"/>
    </source>
</evidence>
<dbReference type="EMBL" id="JACHWS010000001">
    <property type="protein sequence ID" value="MBB3036240.1"/>
    <property type="molecule type" value="Genomic_DNA"/>
</dbReference>
<feature type="transmembrane region" description="Helical" evidence="1">
    <location>
        <begin position="12"/>
        <end position="35"/>
    </location>
</feature>
<accession>A0A839RII1</accession>
<dbReference type="Proteomes" id="UP000567922">
    <property type="component" value="Unassembled WGS sequence"/>
</dbReference>
<dbReference type="InterPro" id="IPR021903">
    <property type="entry name" value="DUF3515"/>
</dbReference>
<comment type="caution">
    <text evidence="2">The sequence shown here is derived from an EMBL/GenBank/DDBJ whole genome shotgun (WGS) entry which is preliminary data.</text>
</comment>
<proteinExistence type="predicted"/>
<dbReference type="RefSeq" id="WP_064440164.1">
    <property type="nucleotide sequence ID" value="NZ_BDDI01000007.1"/>
</dbReference>
<gene>
    <name evidence="2" type="ORF">FHU29_000674</name>
</gene>
<keyword evidence="1" id="KW-0812">Transmembrane</keyword>
<evidence type="ECO:0000256" key="1">
    <source>
        <dbReference type="SAM" id="Phobius"/>
    </source>
</evidence>
<reference evidence="2 3" key="1">
    <citation type="submission" date="2020-08" db="EMBL/GenBank/DDBJ databases">
        <title>Sequencing the genomes of 1000 actinobacteria strains.</title>
        <authorList>
            <person name="Klenk H.-P."/>
        </authorList>
    </citation>
    <scope>NUCLEOTIDE SEQUENCE [LARGE SCALE GENOMIC DNA]</scope>
    <source>
        <strain evidence="2 3">DSM 45258</strain>
    </source>
</reference>
<name>A0A839RII1_9ACTN</name>
<keyword evidence="1" id="KW-1133">Transmembrane helix</keyword>
<dbReference type="Pfam" id="PF12028">
    <property type="entry name" value="DUF3515"/>
    <property type="match status" value="1"/>
</dbReference>
<sequence>MSETKPERRSPALIATAIALPLALITGLIVAAVVMQRDLEAEPVILAEFPAPGADSDECVTLLDQLPDELGSLERAEIVDPAPAATAAWREPGLLDDPVVLRCGLERPLEFDQAAALQLVNEVQWFEVSGAEMGLDSSTWYAVDRGEYIALTLPTGTGPTPVQVISEVISEHLSQQELDPAPIG</sequence>
<dbReference type="AlphaFoldDB" id="A0A839RII1"/>